<dbReference type="Proteomes" id="UP000076268">
    <property type="component" value="Unassembled WGS sequence"/>
</dbReference>
<feature type="transmembrane region" description="Helical" evidence="1">
    <location>
        <begin position="12"/>
        <end position="36"/>
    </location>
</feature>
<proteinExistence type="predicted"/>
<dbReference type="STRING" id="1794912.AXX12_10780"/>
<dbReference type="RefSeq" id="WP_066243313.1">
    <property type="nucleotide sequence ID" value="NZ_LSGP01000020.1"/>
</dbReference>
<feature type="transmembrane region" description="Helical" evidence="1">
    <location>
        <begin position="56"/>
        <end position="83"/>
    </location>
</feature>
<evidence type="ECO:0000313" key="2">
    <source>
        <dbReference type="EMBL" id="KYZ75689.1"/>
    </source>
</evidence>
<dbReference type="InterPro" id="IPR010295">
    <property type="entry name" value="DUF898"/>
</dbReference>
<dbReference type="AlphaFoldDB" id="A0A154BP69"/>
<evidence type="ECO:0000256" key="1">
    <source>
        <dbReference type="SAM" id="Phobius"/>
    </source>
</evidence>
<reference evidence="2 3" key="1">
    <citation type="submission" date="2016-02" db="EMBL/GenBank/DDBJ databases">
        <title>Anaerosporomusa subterraneum gen. nov., sp. nov., a spore-forming obligate anaerobe isolated from saprolite.</title>
        <authorList>
            <person name="Choi J.K."/>
            <person name="Shah M."/>
            <person name="Yee N."/>
        </authorList>
    </citation>
    <scope>NUCLEOTIDE SEQUENCE [LARGE SCALE GENOMIC DNA]</scope>
    <source>
        <strain evidence="2 3">RU4</strain>
    </source>
</reference>
<keyword evidence="1" id="KW-1133">Transmembrane helix</keyword>
<organism evidence="2 3">
    <name type="scientific">Anaerosporomusa subterranea</name>
    <dbReference type="NCBI Taxonomy" id="1794912"/>
    <lineage>
        <taxon>Bacteria</taxon>
        <taxon>Bacillati</taxon>
        <taxon>Bacillota</taxon>
        <taxon>Negativicutes</taxon>
        <taxon>Acetonemataceae</taxon>
        <taxon>Anaerosporomusa</taxon>
    </lineage>
</organism>
<dbReference type="Pfam" id="PF05987">
    <property type="entry name" value="DUF898"/>
    <property type="match status" value="1"/>
</dbReference>
<dbReference type="EMBL" id="LSGP01000020">
    <property type="protein sequence ID" value="KYZ75689.1"/>
    <property type="molecule type" value="Genomic_DNA"/>
</dbReference>
<name>A0A154BP69_ANASB</name>
<keyword evidence="3" id="KW-1185">Reference proteome</keyword>
<gene>
    <name evidence="2" type="ORF">AXX12_10780</name>
</gene>
<dbReference type="OrthoDB" id="637345at2"/>
<evidence type="ECO:0008006" key="4">
    <source>
        <dbReference type="Google" id="ProtNLM"/>
    </source>
</evidence>
<keyword evidence="1" id="KW-0812">Transmembrane</keyword>
<sequence>MAKCAFEFRGSGFGYLWLLLWTTVVSLITLGLYFPWAYSAQQRWIAANTYVNGRQLVFNGTGVGFLGHWLIILVLLFVTLGLYTPWAYCQLKRWETDNTDFADENQSVITVSH</sequence>
<accession>A0A154BP69</accession>
<protein>
    <recommendedName>
        <fullName evidence="4">DUF898 domain-containing protein</fullName>
    </recommendedName>
</protein>
<evidence type="ECO:0000313" key="3">
    <source>
        <dbReference type="Proteomes" id="UP000076268"/>
    </source>
</evidence>
<comment type="caution">
    <text evidence="2">The sequence shown here is derived from an EMBL/GenBank/DDBJ whole genome shotgun (WGS) entry which is preliminary data.</text>
</comment>
<keyword evidence="1" id="KW-0472">Membrane</keyword>